<dbReference type="KEGG" id="lbc:LACBIDRAFT_321675"/>
<dbReference type="HOGENOM" id="CLU_058842_0_0_1"/>
<dbReference type="Pfam" id="PF13391">
    <property type="entry name" value="HNH_2"/>
    <property type="match status" value="1"/>
</dbReference>
<keyword evidence="3" id="KW-1185">Reference proteome</keyword>
<reference evidence="2 3" key="1">
    <citation type="journal article" date="2008" name="Nature">
        <title>The genome of Laccaria bicolor provides insights into mycorrhizal symbiosis.</title>
        <authorList>
            <person name="Martin F."/>
            <person name="Aerts A."/>
            <person name="Ahren D."/>
            <person name="Brun A."/>
            <person name="Danchin E.G.J."/>
            <person name="Duchaussoy F."/>
            <person name="Gibon J."/>
            <person name="Kohler A."/>
            <person name="Lindquist E."/>
            <person name="Pereda V."/>
            <person name="Salamov A."/>
            <person name="Shapiro H.J."/>
            <person name="Wuyts J."/>
            <person name="Blaudez D."/>
            <person name="Buee M."/>
            <person name="Brokstein P."/>
            <person name="Canbaeck B."/>
            <person name="Cohen D."/>
            <person name="Courty P.E."/>
            <person name="Coutinho P.M."/>
            <person name="Delaruelle C."/>
            <person name="Detter J.C."/>
            <person name="Deveau A."/>
            <person name="DiFazio S."/>
            <person name="Duplessis S."/>
            <person name="Fraissinet-Tachet L."/>
            <person name="Lucic E."/>
            <person name="Frey-Klett P."/>
            <person name="Fourrey C."/>
            <person name="Feussner I."/>
            <person name="Gay G."/>
            <person name="Grimwood J."/>
            <person name="Hoegger P.J."/>
            <person name="Jain P."/>
            <person name="Kilaru S."/>
            <person name="Labbe J."/>
            <person name="Lin Y.C."/>
            <person name="Legue V."/>
            <person name="Le Tacon F."/>
            <person name="Marmeisse R."/>
            <person name="Melayah D."/>
            <person name="Montanini B."/>
            <person name="Muratet M."/>
            <person name="Nehls U."/>
            <person name="Niculita-Hirzel H."/>
            <person name="Oudot-Le Secq M.P."/>
            <person name="Peter M."/>
            <person name="Quesneville H."/>
            <person name="Rajashekar B."/>
            <person name="Reich M."/>
            <person name="Rouhier N."/>
            <person name="Schmutz J."/>
            <person name="Yin T."/>
            <person name="Chalot M."/>
            <person name="Henrissat B."/>
            <person name="Kuees U."/>
            <person name="Lucas S."/>
            <person name="Van de Peer Y."/>
            <person name="Podila G.K."/>
            <person name="Polle A."/>
            <person name="Pukkila P.J."/>
            <person name="Richardson P.M."/>
            <person name="Rouze P."/>
            <person name="Sanders I.R."/>
            <person name="Stajich J.E."/>
            <person name="Tunlid A."/>
            <person name="Tuskan G."/>
            <person name="Grigoriev I.V."/>
        </authorList>
    </citation>
    <scope>NUCLEOTIDE SEQUENCE [LARGE SCALE GENOMIC DNA]</scope>
    <source>
        <strain evidence="3">S238N-H82 / ATCC MYA-4686</strain>
    </source>
</reference>
<dbReference type="AlphaFoldDB" id="B0CTS1"/>
<dbReference type="EMBL" id="DS547092">
    <property type="protein sequence ID" value="EDR14543.1"/>
    <property type="molecule type" value="Genomic_DNA"/>
</dbReference>
<dbReference type="Proteomes" id="UP000001194">
    <property type="component" value="Unassembled WGS sequence"/>
</dbReference>
<evidence type="ECO:0000259" key="1">
    <source>
        <dbReference type="Pfam" id="PF13391"/>
    </source>
</evidence>
<feature type="domain" description="HNH nuclease" evidence="1">
    <location>
        <begin position="110"/>
        <end position="177"/>
    </location>
</feature>
<sequence length="391" mass="43919">MATSVNLNVQLWIRLGDAYQHALSIPVHECQRFSLHPLTWLRFLGYAIYGKEGYISRERDGEQVADYRPEDNDFRLLDPKVMDDRTSVGSEVTSRQADFRQDVVNRDRCCVMTGSAGSEGCHIIPHSKGDQAKYMKNLVAHREVVVDPPLESINDTRNGILLLKVLHRPFGASEVAFLQTPNFAMNVDDVPLAMQHPVVLDGLHYAVHPSVANSRLTFHNFSCSDNVIQFLVPHISVAVQSNNDCSPPPFLFDIAYGCAALKAWGVKEFAQFSSEKSKEFYYHNCEDDDIHSARGAGQSKTVRAKKAGCHSQTKTLAKAGENEEVDYWDVVLRLWAHNARKDLHRARMMQKEQTRESIQNPTTLLTSHYGGHHANTGATANRYGLCDHSLT</sequence>
<name>B0CTS1_LACBS</name>
<proteinExistence type="predicted"/>
<evidence type="ECO:0000313" key="2">
    <source>
        <dbReference type="EMBL" id="EDR14543.1"/>
    </source>
</evidence>
<dbReference type="GeneID" id="6070451"/>
<dbReference type="RefSeq" id="XP_001875102.1">
    <property type="nucleotide sequence ID" value="XM_001875067.1"/>
</dbReference>
<gene>
    <name evidence="2" type="ORF">LACBIDRAFT_321675</name>
</gene>
<dbReference type="OrthoDB" id="3269637at2759"/>
<protein>
    <submittedName>
        <fullName evidence="2">Predicted protein</fullName>
    </submittedName>
</protein>
<evidence type="ECO:0000313" key="3">
    <source>
        <dbReference type="Proteomes" id="UP000001194"/>
    </source>
</evidence>
<organism evidence="3">
    <name type="scientific">Laccaria bicolor (strain S238N-H82 / ATCC MYA-4686)</name>
    <name type="common">Bicoloured deceiver</name>
    <name type="synonym">Laccaria laccata var. bicolor</name>
    <dbReference type="NCBI Taxonomy" id="486041"/>
    <lineage>
        <taxon>Eukaryota</taxon>
        <taxon>Fungi</taxon>
        <taxon>Dikarya</taxon>
        <taxon>Basidiomycota</taxon>
        <taxon>Agaricomycotina</taxon>
        <taxon>Agaricomycetes</taxon>
        <taxon>Agaricomycetidae</taxon>
        <taxon>Agaricales</taxon>
        <taxon>Agaricineae</taxon>
        <taxon>Hydnangiaceae</taxon>
        <taxon>Laccaria</taxon>
    </lineage>
</organism>
<accession>B0CTS1</accession>
<dbReference type="InParanoid" id="B0CTS1"/>
<dbReference type="InterPro" id="IPR003615">
    <property type="entry name" value="HNH_nuc"/>
</dbReference>